<dbReference type="Pfam" id="PF13175">
    <property type="entry name" value="AAA_15"/>
    <property type="match status" value="1"/>
</dbReference>
<gene>
    <name evidence="3" type="ORF">SAMN06264941_2059</name>
</gene>
<dbReference type="Gene3D" id="3.40.50.300">
    <property type="entry name" value="P-loop containing nucleotide triphosphate hydrolases"/>
    <property type="match status" value="1"/>
</dbReference>
<dbReference type="SUPFAM" id="SSF52540">
    <property type="entry name" value="P-loop containing nucleoside triphosphate hydrolases"/>
    <property type="match status" value="2"/>
</dbReference>
<dbReference type="InterPro" id="IPR051396">
    <property type="entry name" value="Bact_Antivir_Def_Nuclease"/>
</dbReference>
<evidence type="ECO:0000313" key="3">
    <source>
        <dbReference type="EMBL" id="SMH44399.1"/>
    </source>
</evidence>
<protein>
    <submittedName>
        <fullName evidence="3">Predicted ATP-dependent endonuclease of the OLD family, contains P-loop ATPase and TOPRIM domains</fullName>
    </submittedName>
</protein>
<dbReference type="InterPro" id="IPR027417">
    <property type="entry name" value="P-loop_NTPase"/>
</dbReference>
<feature type="domain" description="Endonuclease GajA/Old nuclease/RecF-like AAA" evidence="1">
    <location>
        <begin position="162"/>
        <end position="315"/>
    </location>
</feature>
<keyword evidence="3" id="KW-0540">Nuclease</keyword>
<dbReference type="PANTHER" id="PTHR43581:SF4">
    <property type="entry name" value="ATP_GTP PHOSPHATASE"/>
    <property type="match status" value="1"/>
</dbReference>
<dbReference type="InterPro" id="IPR041685">
    <property type="entry name" value="AAA_GajA/Old/RecF-like"/>
</dbReference>
<evidence type="ECO:0000313" key="4">
    <source>
        <dbReference type="Proteomes" id="UP000193969"/>
    </source>
</evidence>
<evidence type="ECO:0000259" key="2">
    <source>
        <dbReference type="Pfam" id="PF20469"/>
    </source>
</evidence>
<organism evidence="3 4">
    <name type="scientific">Methanohalophilus portucalensis FDF-1</name>
    <dbReference type="NCBI Taxonomy" id="523843"/>
    <lineage>
        <taxon>Archaea</taxon>
        <taxon>Methanobacteriati</taxon>
        <taxon>Methanobacteriota</taxon>
        <taxon>Stenosarchaea group</taxon>
        <taxon>Methanomicrobia</taxon>
        <taxon>Methanosarcinales</taxon>
        <taxon>Methanosarcinaceae</taxon>
        <taxon>Methanohalophilus</taxon>
    </lineage>
</organism>
<evidence type="ECO:0000259" key="1">
    <source>
        <dbReference type="Pfam" id="PF13175"/>
    </source>
</evidence>
<dbReference type="CDD" id="cd01026">
    <property type="entry name" value="TOPRIM_OLD"/>
    <property type="match status" value="1"/>
</dbReference>
<keyword evidence="4" id="KW-1185">Reference proteome</keyword>
<dbReference type="Pfam" id="PF20469">
    <property type="entry name" value="OLD-like_TOPRIM"/>
    <property type="match status" value="1"/>
</dbReference>
<feature type="domain" description="OLD protein-like TOPRIM" evidence="2">
    <location>
        <begin position="362"/>
        <end position="429"/>
    </location>
</feature>
<keyword evidence="3" id="KW-0378">Hydrolase</keyword>
<dbReference type="AlphaFoldDB" id="A0A1X7P2M9"/>
<sequence>MLVGENDSGKTSLIKCIDIFTGKYSPDTDDFTNGKEEMKMVLETDSFEYNMICTDKSNLHVEFSAIPTVNFVSYVKDYLGSLSESIANADDEKIRELAKMLGITVRSNSRADTLVSNIFEKLSDENPVIEGVNLPEMNEVQIDGKHFEDIESFFSEVFLKDKKKELWNTKVGDKTIEEIIQDELDSYATTISEELESKGILTNIQQYLKNLTDIKVEPSFEPRNLSLSPKVLFMENNQEILVDKKGDGTKRRISLALLEYKASSEGASSDSKLYILDEPDTHLHVKAQIELLNVLETLADRGCQVIFTTHSPFLINAVKPKQIKLLSQPTSNFTKLKCLEDKPDESDKILSDLGIENIYLYFAKKIIIVEGDTEKEFLPLIYQKINNRTMNRDLIKVINTGGIKNIHGFAKALLELFDQNSIFIIKDNDASEDTAKLIDKLKIPDAHQFTIGEKEFEDAFSDETLYKSWEKYLETHGKDIARSQWNLDNIASIRDKCSTNSEIKFSSELKTLNKGSGKKFTKIIFGKILADYCDESNIPCEINLLFSKI</sequence>
<keyword evidence="3" id="KW-0255">Endonuclease</keyword>
<dbReference type="CDD" id="cd00267">
    <property type="entry name" value="ABC_ATPase"/>
    <property type="match status" value="1"/>
</dbReference>
<proteinExistence type="predicted"/>
<dbReference type="PANTHER" id="PTHR43581">
    <property type="entry name" value="ATP/GTP PHOSPHATASE"/>
    <property type="match status" value="1"/>
</dbReference>
<accession>A0A1X7P2M9</accession>
<dbReference type="GO" id="GO:0004519">
    <property type="term" value="F:endonuclease activity"/>
    <property type="evidence" value="ECO:0007669"/>
    <property type="project" value="UniProtKB-KW"/>
</dbReference>
<dbReference type="Proteomes" id="UP000193969">
    <property type="component" value="Unassembled WGS sequence"/>
</dbReference>
<dbReference type="EMBL" id="FXBN01000004">
    <property type="protein sequence ID" value="SMH44399.1"/>
    <property type="molecule type" value="Genomic_DNA"/>
</dbReference>
<dbReference type="InterPro" id="IPR034139">
    <property type="entry name" value="TOPRIM_OLD"/>
</dbReference>
<name>A0A1X7P2M9_9EURY</name>
<reference evidence="4" key="1">
    <citation type="submission" date="2017-04" db="EMBL/GenBank/DDBJ databases">
        <authorList>
            <person name="Varghese N."/>
            <person name="Submissions S."/>
        </authorList>
    </citation>
    <scope>NUCLEOTIDE SEQUENCE [LARGE SCALE GENOMIC DNA]</scope>
    <source>
        <strain evidence="4">FDF-1</strain>
    </source>
</reference>